<dbReference type="InterPro" id="IPR036388">
    <property type="entry name" value="WH-like_DNA-bd_sf"/>
</dbReference>
<dbReference type="Proteomes" id="UP000637002">
    <property type="component" value="Unassembled WGS sequence"/>
</dbReference>
<dbReference type="PROSITE" id="PS50931">
    <property type="entry name" value="HTH_LYSR"/>
    <property type="match status" value="1"/>
</dbReference>
<dbReference type="PANTHER" id="PTHR30419:SF8">
    <property type="entry name" value="NITROGEN ASSIMILATION TRANSCRIPTIONAL ACTIVATOR-RELATED"/>
    <property type="match status" value="1"/>
</dbReference>
<dbReference type="InterPro" id="IPR050950">
    <property type="entry name" value="HTH-type_LysR_regulators"/>
</dbReference>
<comment type="similarity">
    <text evidence="1">Belongs to the LysR transcriptional regulatory family.</text>
</comment>
<dbReference type="Pfam" id="PF00126">
    <property type="entry name" value="HTH_1"/>
    <property type="match status" value="1"/>
</dbReference>
<keyword evidence="4" id="KW-0804">Transcription</keyword>
<gene>
    <name evidence="6" type="primary">abgR</name>
    <name evidence="6" type="ORF">GCM10010994_20120</name>
</gene>
<dbReference type="CDD" id="cd05466">
    <property type="entry name" value="PBP2_LTTR_substrate"/>
    <property type="match status" value="1"/>
</dbReference>
<dbReference type="PANTHER" id="PTHR30419">
    <property type="entry name" value="HTH-TYPE TRANSCRIPTIONAL REGULATOR YBHD"/>
    <property type="match status" value="1"/>
</dbReference>
<name>A0A916U6S3_9HYPH</name>
<evidence type="ECO:0000313" key="7">
    <source>
        <dbReference type="Proteomes" id="UP000637002"/>
    </source>
</evidence>
<dbReference type="PRINTS" id="PR00039">
    <property type="entry name" value="HTHLYSR"/>
</dbReference>
<evidence type="ECO:0000256" key="2">
    <source>
        <dbReference type="ARBA" id="ARBA00023015"/>
    </source>
</evidence>
<evidence type="ECO:0000256" key="1">
    <source>
        <dbReference type="ARBA" id="ARBA00009437"/>
    </source>
</evidence>
<keyword evidence="2" id="KW-0805">Transcription regulation</keyword>
<dbReference type="GO" id="GO:0005829">
    <property type="term" value="C:cytosol"/>
    <property type="evidence" value="ECO:0007669"/>
    <property type="project" value="TreeGrafter"/>
</dbReference>
<accession>A0A916U6S3</accession>
<dbReference type="InterPro" id="IPR036390">
    <property type="entry name" value="WH_DNA-bd_sf"/>
</dbReference>
<evidence type="ECO:0000259" key="5">
    <source>
        <dbReference type="PROSITE" id="PS50931"/>
    </source>
</evidence>
<dbReference type="GO" id="GO:0003700">
    <property type="term" value="F:DNA-binding transcription factor activity"/>
    <property type="evidence" value="ECO:0007669"/>
    <property type="project" value="InterPro"/>
</dbReference>
<evidence type="ECO:0000313" key="6">
    <source>
        <dbReference type="EMBL" id="GGC61520.1"/>
    </source>
</evidence>
<dbReference type="InterPro" id="IPR005119">
    <property type="entry name" value="LysR_subst-bd"/>
</dbReference>
<dbReference type="GO" id="GO:0003677">
    <property type="term" value="F:DNA binding"/>
    <property type="evidence" value="ECO:0007669"/>
    <property type="project" value="UniProtKB-KW"/>
</dbReference>
<evidence type="ECO:0000256" key="4">
    <source>
        <dbReference type="ARBA" id="ARBA00023163"/>
    </source>
</evidence>
<dbReference type="InterPro" id="IPR000847">
    <property type="entry name" value="LysR_HTH_N"/>
</dbReference>
<feature type="domain" description="HTH lysR-type" evidence="5">
    <location>
        <begin position="1"/>
        <end position="58"/>
    </location>
</feature>
<proteinExistence type="inferred from homology"/>
<dbReference type="SUPFAM" id="SSF53850">
    <property type="entry name" value="Periplasmic binding protein-like II"/>
    <property type="match status" value="1"/>
</dbReference>
<dbReference type="Pfam" id="PF03466">
    <property type="entry name" value="LysR_substrate"/>
    <property type="match status" value="1"/>
</dbReference>
<keyword evidence="7" id="KW-1185">Reference proteome</keyword>
<dbReference type="RefSeq" id="WP_188609012.1">
    <property type="nucleotide sequence ID" value="NZ_BMGG01000003.1"/>
</dbReference>
<dbReference type="SUPFAM" id="SSF46785">
    <property type="entry name" value="Winged helix' DNA-binding domain"/>
    <property type="match status" value="1"/>
</dbReference>
<dbReference type="Gene3D" id="3.40.190.290">
    <property type="match status" value="1"/>
</dbReference>
<evidence type="ECO:0000256" key="3">
    <source>
        <dbReference type="ARBA" id="ARBA00023125"/>
    </source>
</evidence>
<sequence>MELRHISAFVAVCEEGSINRAAQRLNLSQPSVSAIIRDLETELGSELLVRLARGTRPTTAGETFYRHCQRVLAEVDGARKAVVSGVDHVAGPINVGLAPTAAKGLMPRFLAGYLDDYPDVTVRIAEAFSGPLTEWTLSGKVDFAVVAVPPVDRRLIIRRLAAEPLVLVSSARHGAPAAGSIVDGPPLKLVLPAPDNGLRVMLDRYIHSVGLPVARAVEIDSLHGMLEVVRRSDWVTLLSVTSVINEVSRGELAVRRTDPPLELEFYLIHPARRTLSAAAVRFIERLDEAFTQSHRDWMRMFPDPGGE</sequence>
<protein>
    <submittedName>
        <fullName evidence="6">LysR family transcriptional regulator</fullName>
    </submittedName>
</protein>
<reference evidence="6" key="2">
    <citation type="submission" date="2020-09" db="EMBL/GenBank/DDBJ databases">
        <authorList>
            <person name="Sun Q."/>
            <person name="Zhou Y."/>
        </authorList>
    </citation>
    <scope>NUCLEOTIDE SEQUENCE</scope>
    <source>
        <strain evidence="6">CGMCC 1.12919</strain>
    </source>
</reference>
<dbReference type="EMBL" id="BMGG01000003">
    <property type="protein sequence ID" value="GGC61520.1"/>
    <property type="molecule type" value="Genomic_DNA"/>
</dbReference>
<dbReference type="FunFam" id="1.10.10.10:FF:000001">
    <property type="entry name" value="LysR family transcriptional regulator"/>
    <property type="match status" value="1"/>
</dbReference>
<dbReference type="AlphaFoldDB" id="A0A916U6S3"/>
<organism evidence="6 7">
    <name type="scientific">Chelatococcus reniformis</name>
    <dbReference type="NCBI Taxonomy" id="1494448"/>
    <lineage>
        <taxon>Bacteria</taxon>
        <taxon>Pseudomonadati</taxon>
        <taxon>Pseudomonadota</taxon>
        <taxon>Alphaproteobacteria</taxon>
        <taxon>Hyphomicrobiales</taxon>
        <taxon>Chelatococcaceae</taxon>
        <taxon>Chelatococcus</taxon>
    </lineage>
</organism>
<comment type="caution">
    <text evidence="6">The sequence shown here is derived from an EMBL/GenBank/DDBJ whole genome shotgun (WGS) entry which is preliminary data.</text>
</comment>
<dbReference type="Gene3D" id="1.10.10.10">
    <property type="entry name" value="Winged helix-like DNA-binding domain superfamily/Winged helix DNA-binding domain"/>
    <property type="match status" value="1"/>
</dbReference>
<keyword evidence="3" id="KW-0238">DNA-binding</keyword>
<reference evidence="6" key="1">
    <citation type="journal article" date="2014" name="Int. J. Syst. Evol. Microbiol.">
        <title>Complete genome sequence of Corynebacterium casei LMG S-19264T (=DSM 44701T), isolated from a smear-ripened cheese.</title>
        <authorList>
            <consortium name="US DOE Joint Genome Institute (JGI-PGF)"/>
            <person name="Walter F."/>
            <person name="Albersmeier A."/>
            <person name="Kalinowski J."/>
            <person name="Ruckert C."/>
        </authorList>
    </citation>
    <scope>NUCLEOTIDE SEQUENCE</scope>
    <source>
        <strain evidence="6">CGMCC 1.12919</strain>
    </source>
</reference>